<evidence type="ECO:0000313" key="3">
    <source>
        <dbReference type="EMBL" id="CYX02182.1"/>
    </source>
</evidence>
<proteinExistence type="predicted"/>
<evidence type="ECO:0000313" key="9">
    <source>
        <dbReference type="Proteomes" id="UP000305785"/>
    </source>
</evidence>
<sequence>METHINVTLHDGGRIRDLRIPTHIEVRRLIKELDSIFEKENARKKYQLHVVNKGFILDEGKVLADYPVTTGDIVEVLEV</sequence>
<dbReference type="EMBL" id="FIIB01000010">
    <property type="protein sequence ID" value="CYV63642.1"/>
    <property type="molecule type" value="Genomic_DNA"/>
</dbReference>
<evidence type="ECO:0000313" key="4">
    <source>
        <dbReference type="EMBL" id="NQP83599.1"/>
    </source>
</evidence>
<reference evidence="5 10" key="5">
    <citation type="submission" date="2020-06" db="EMBL/GenBank/DDBJ databases">
        <title>Pan-genome analysis of Streptococcus suis serotype 2 revealed genomic diversity among strains of different virulence.</title>
        <authorList>
            <person name="Guo G."/>
            <person name="Zhang W."/>
        </authorList>
    </citation>
    <scope>NUCLEOTIDE SEQUENCE [LARGE SCALE GENOMIC DNA]</scope>
    <source>
        <strain evidence="5 10">ZJ92091101</strain>
    </source>
</reference>
<dbReference type="Proteomes" id="UP000748881">
    <property type="component" value="Unassembled WGS sequence"/>
</dbReference>
<dbReference type="EMBL" id="CP017088">
    <property type="protein sequence ID" value="ASW50400.1"/>
    <property type="molecule type" value="Genomic_DNA"/>
</dbReference>
<dbReference type="InterPro" id="IPR024962">
    <property type="entry name" value="YukD-like"/>
</dbReference>
<evidence type="ECO:0000313" key="8">
    <source>
        <dbReference type="Proteomes" id="UP000074356"/>
    </source>
</evidence>
<dbReference type="Proteomes" id="UP000305785">
    <property type="component" value="Unassembled WGS sequence"/>
</dbReference>
<dbReference type="AlphaFoldDB" id="A0A0K2E8R4"/>
<name>A0A0K2E8R4_STRSU</name>
<reference evidence="4" key="4">
    <citation type="submission" date="2020-05" db="EMBL/GenBank/DDBJ databases">
        <title>Linking phenotype, genotype and ecology: antimicrobial resistance in the zoonotic pathogen Streptococcus suis.</title>
        <authorList>
            <person name="Hadjirin N.F."/>
            <person name="Miller E.L."/>
            <person name="Murray G.R."/>
            <person name="Yen P.L.K."/>
            <person name="Phuc H.D."/>
            <person name="Wileman T.M."/>
            <person name="Hernandez-Garcia J."/>
            <person name="Williamson S.M."/>
            <person name="Parkhill J."/>
            <person name="Maskell D.J."/>
            <person name="Zhou R."/>
            <person name="Fittipaldi N."/>
            <person name="Gottschalk M."/>
            <person name="Tucker A.D.W."/>
            <person name="Hoa N.T."/>
            <person name="Welch J."/>
            <person name="Weinert L.A."/>
        </authorList>
    </citation>
    <scope>NUCLEOTIDE SEQUENCE</scope>
    <source>
        <strain evidence="4">TMW_SS111</strain>
    </source>
</reference>
<dbReference type="EMBL" id="JABXEU010000001">
    <property type="protein sequence ID" value="NVH35812.1"/>
    <property type="molecule type" value="Genomic_DNA"/>
</dbReference>
<dbReference type="Proteomes" id="UP000074356">
    <property type="component" value="Unassembled WGS sequence"/>
</dbReference>
<reference evidence="6 9" key="3">
    <citation type="submission" date="2019-04" db="EMBL/GenBank/DDBJ databases">
        <title>Genome analysis of Streptococcus suis strain WUSS330.</title>
        <authorList>
            <person name="Chen H."/>
            <person name="Gao X."/>
            <person name="Wu Z."/>
        </authorList>
    </citation>
    <scope>NUCLEOTIDE SEQUENCE [LARGE SCALE GENOMIC DNA]</scope>
    <source>
        <strain evidence="6 9">WUSS330</strain>
    </source>
</reference>
<accession>A0A0K2E8R4</accession>
<evidence type="ECO:0000313" key="5">
    <source>
        <dbReference type="EMBL" id="NVH35812.1"/>
    </source>
</evidence>
<evidence type="ECO:0000313" key="1">
    <source>
        <dbReference type="EMBL" id="ASW50400.1"/>
    </source>
</evidence>
<evidence type="ECO:0000313" key="2">
    <source>
        <dbReference type="EMBL" id="CYV63642.1"/>
    </source>
</evidence>
<dbReference type="Proteomes" id="UP000323128">
    <property type="component" value="Chromosome"/>
</dbReference>
<dbReference type="Proteomes" id="UP000071962">
    <property type="component" value="Unassembled WGS sequence"/>
</dbReference>
<evidence type="ECO:0000313" key="10">
    <source>
        <dbReference type="Proteomes" id="UP000548355"/>
    </source>
</evidence>
<dbReference type="Gene3D" id="3.10.20.90">
    <property type="entry name" value="Phosphatidylinositol 3-kinase Catalytic Subunit, Chain A, domain 1"/>
    <property type="match status" value="1"/>
</dbReference>
<dbReference type="EMBL" id="FIKT01000011">
    <property type="protein sequence ID" value="CYX02182.1"/>
    <property type="molecule type" value="Genomic_DNA"/>
</dbReference>
<dbReference type="SUPFAM" id="SSF54236">
    <property type="entry name" value="Ubiquitin-like"/>
    <property type="match status" value="1"/>
</dbReference>
<dbReference type="Pfam" id="PF08817">
    <property type="entry name" value="YukD"/>
    <property type="match status" value="1"/>
</dbReference>
<dbReference type="PATRIC" id="fig|1307.466.peg.2099"/>
<reference evidence="7 8" key="1">
    <citation type="submission" date="2016-02" db="EMBL/GenBank/DDBJ databases">
        <authorList>
            <consortium name="Pathogen Informatics"/>
        </authorList>
    </citation>
    <scope>NUCLEOTIDE SEQUENCE [LARGE SCALE GENOMIC DNA]</scope>
    <source>
        <strain evidence="2 8">LSS78</strain>
        <strain evidence="3 7">SS1062</strain>
    </source>
</reference>
<dbReference type="Proteomes" id="UP000548355">
    <property type="component" value="Unassembled WGS sequence"/>
</dbReference>
<gene>
    <name evidence="1" type="ORF">A7J08_08990</name>
    <name evidence="2" type="ORF">ERS132440_01329</name>
    <name evidence="3" type="ORF">ERS132551_01104</name>
    <name evidence="6" type="ORF">FAJ36_02930</name>
    <name evidence="4" type="ORF">HO898_07740</name>
    <name evidence="5" type="ORF">HU146_00775</name>
</gene>
<evidence type="ECO:0000313" key="6">
    <source>
        <dbReference type="EMBL" id="TII06865.1"/>
    </source>
</evidence>
<dbReference type="InterPro" id="IPR029071">
    <property type="entry name" value="Ubiquitin-like_domsf"/>
</dbReference>
<dbReference type="RefSeq" id="WP_013730612.1">
    <property type="nucleotide sequence ID" value="NZ_BCCO01000013.1"/>
</dbReference>
<protein>
    <submittedName>
        <fullName evidence="5">EsaB/YukD family protein</fullName>
    </submittedName>
    <submittedName>
        <fullName evidence="6">Secretion accessory protein EsaB/YukD</fullName>
    </submittedName>
    <submittedName>
        <fullName evidence="2">YukD superfamily protein</fullName>
    </submittedName>
</protein>
<evidence type="ECO:0000313" key="7">
    <source>
        <dbReference type="Proteomes" id="UP000071962"/>
    </source>
</evidence>
<reference evidence="1" key="2">
    <citation type="submission" date="2016-08" db="EMBL/GenBank/DDBJ databases">
        <title>Streptococcus suis SRD478 Genome sequencing and assembly.</title>
        <authorList>
            <person name="Nicholson T.L."/>
            <person name="Bayles D.O."/>
            <person name="Shore S.M."/>
        </authorList>
    </citation>
    <scope>NUCLEOTIDE SEQUENCE [LARGE SCALE GENOMIC DNA]</scope>
    <source>
        <strain evidence="1">SRD478</strain>
    </source>
</reference>
<dbReference type="EMBL" id="SSXN01000002">
    <property type="protein sequence ID" value="TII06865.1"/>
    <property type="molecule type" value="Genomic_DNA"/>
</dbReference>
<dbReference type="EMBL" id="JABLKP010000009">
    <property type="protein sequence ID" value="NQP83599.1"/>
    <property type="molecule type" value="Genomic_DNA"/>
</dbReference>
<organism evidence="6 9">
    <name type="scientific">Streptococcus suis</name>
    <dbReference type="NCBI Taxonomy" id="1307"/>
    <lineage>
        <taxon>Bacteria</taxon>
        <taxon>Bacillati</taxon>
        <taxon>Bacillota</taxon>
        <taxon>Bacilli</taxon>
        <taxon>Lactobacillales</taxon>
        <taxon>Streptococcaceae</taxon>
        <taxon>Streptococcus</taxon>
    </lineage>
</organism>